<dbReference type="SUPFAM" id="SSF51735">
    <property type="entry name" value="NAD(P)-binding Rossmann-fold domains"/>
    <property type="match status" value="1"/>
</dbReference>
<dbReference type="Pfam" id="PF00999">
    <property type="entry name" value="Na_H_Exchanger"/>
    <property type="match status" value="1"/>
</dbReference>
<evidence type="ECO:0000313" key="13">
    <source>
        <dbReference type="Proteomes" id="UP000237000"/>
    </source>
</evidence>
<keyword evidence="2" id="KW-0813">Transport</keyword>
<sequence>MGSSCFITHHSIMLGSTSTTYFKASKKYELHVGLYVVIDQLKLNFVNIGKPCRNVEAGNLLFASLEVLWNVLDLIIRPSVENVSELNLGKESKSVECIPLAKLVMVVLAFLMCALLCRDVRTSHGSTILRNFIEISQNPLRSSALCDQGGLYVSNKRSGRRARSHIYAAIDVATAVDVINDLGMDTLTLLAVTVIVVPAFKIIRASPILGFFFAGVVLNQFGLIRNLTDVKVLSEWGILFLLFEMGLELSFARLKALAKFAFGLGLTQVILSTIAFTAFELPPNGAIGTRILEFLFHSRPDLVNIRSVDEAIVIGAALSLSSSAFVLQLLAEKGELPTRFGSATLGVLLLQDIAVVPLLVILPVLESQNLVEESLWPMLAKESLKALGGLGLLSLGGKYLLRRVFEVVAEARSSEAFVALCLLTVAGTSLLTQKLGFSDTLGAFLAGALLAETNFRTQIEADIRPFRGLLLGLFFVTTGTSIDMQLLFREWPNVLSLLAGLIVIKTLIITAIGPRVGLTLQESVRIGLLLSQGGEFGFVVFSLANSLGVLPLELNKLLIIVVVLSMALTPALNEAGRRAAEIIDEKFNEEDEAAEMVNFEANEPVVILGFGQMGQVLANFLSTPMAAGIDNDVTRPFVAFDLDPSVVKASRKLGFPTLYGDGSRPSVLQSAGISSPKAVMVMYTGKKRTIEAVQRLRVAFPGIPIYARAQDLRHLLDLKKAGATDAILENAETSLQLGSKLLKGLGVMSDDVSFLSQLVRDSMELQAQESLDKSDDRETEIMKPLQGLFHKVRVADVTGARGSGPSTSSERNSSSANKTNETDVLRSEGKAVDQAKHESQLQQSVNSELDGVLYCELDKGNGLPIKSSVAEGNQI</sequence>
<dbReference type="Gene3D" id="3.40.50.720">
    <property type="entry name" value="NAD(P)-binding Rossmann-like Domain"/>
    <property type="match status" value="1"/>
</dbReference>
<dbReference type="GO" id="GO:0015297">
    <property type="term" value="F:antiporter activity"/>
    <property type="evidence" value="ECO:0007669"/>
    <property type="project" value="UniProtKB-KW"/>
</dbReference>
<evidence type="ECO:0000256" key="4">
    <source>
        <dbReference type="ARBA" id="ARBA00022538"/>
    </source>
</evidence>
<evidence type="ECO:0000256" key="7">
    <source>
        <dbReference type="ARBA" id="ARBA00022989"/>
    </source>
</evidence>
<organism evidence="12 13">
    <name type="scientific">Trema orientale</name>
    <name type="common">Charcoal tree</name>
    <name type="synonym">Celtis orientalis</name>
    <dbReference type="NCBI Taxonomy" id="63057"/>
    <lineage>
        <taxon>Eukaryota</taxon>
        <taxon>Viridiplantae</taxon>
        <taxon>Streptophyta</taxon>
        <taxon>Embryophyta</taxon>
        <taxon>Tracheophyta</taxon>
        <taxon>Spermatophyta</taxon>
        <taxon>Magnoliopsida</taxon>
        <taxon>eudicotyledons</taxon>
        <taxon>Gunneridae</taxon>
        <taxon>Pentapetalae</taxon>
        <taxon>rosids</taxon>
        <taxon>fabids</taxon>
        <taxon>Rosales</taxon>
        <taxon>Cannabaceae</taxon>
        <taxon>Trema</taxon>
    </lineage>
</organism>
<keyword evidence="5" id="KW-0812">Transmembrane</keyword>
<evidence type="ECO:0000256" key="6">
    <source>
        <dbReference type="ARBA" id="ARBA00022958"/>
    </source>
</evidence>
<evidence type="ECO:0000256" key="9">
    <source>
        <dbReference type="ARBA" id="ARBA00023136"/>
    </source>
</evidence>
<dbReference type="Proteomes" id="UP000237000">
    <property type="component" value="Unassembled WGS sequence"/>
</dbReference>
<dbReference type="Pfam" id="PF02254">
    <property type="entry name" value="TrkA_N"/>
    <property type="match status" value="1"/>
</dbReference>
<dbReference type="InterPro" id="IPR036291">
    <property type="entry name" value="NAD(P)-bd_dom_sf"/>
</dbReference>
<feature type="compositionally biased region" description="Basic and acidic residues" evidence="10">
    <location>
        <begin position="820"/>
        <end position="839"/>
    </location>
</feature>
<dbReference type="InterPro" id="IPR006153">
    <property type="entry name" value="Cation/H_exchanger_TM"/>
</dbReference>
<keyword evidence="4" id="KW-0633">Potassium transport</keyword>
<keyword evidence="8" id="KW-0406">Ion transport</keyword>
<dbReference type="GO" id="GO:1902600">
    <property type="term" value="P:proton transmembrane transport"/>
    <property type="evidence" value="ECO:0007669"/>
    <property type="project" value="InterPro"/>
</dbReference>
<dbReference type="GO" id="GO:0006813">
    <property type="term" value="P:potassium ion transport"/>
    <property type="evidence" value="ECO:0007669"/>
    <property type="project" value="UniProtKB-KW"/>
</dbReference>
<evidence type="ECO:0000256" key="8">
    <source>
        <dbReference type="ARBA" id="ARBA00023065"/>
    </source>
</evidence>
<protein>
    <submittedName>
        <fullName evidence="12">Glutathione-regulated potassium-efflux system protein KefB</fullName>
    </submittedName>
</protein>
<feature type="domain" description="RCK N-terminal" evidence="11">
    <location>
        <begin position="602"/>
        <end position="728"/>
    </location>
</feature>
<evidence type="ECO:0000256" key="10">
    <source>
        <dbReference type="SAM" id="MobiDB-lite"/>
    </source>
</evidence>
<keyword evidence="9" id="KW-0472">Membrane</keyword>
<evidence type="ECO:0000256" key="5">
    <source>
        <dbReference type="ARBA" id="ARBA00022692"/>
    </source>
</evidence>
<comment type="subcellular location">
    <subcellularLocation>
        <location evidence="1">Endomembrane system</location>
        <topology evidence="1">Multi-pass membrane protein</topology>
    </subcellularLocation>
</comment>
<dbReference type="InterPro" id="IPR003148">
    <property type="entry name" value="RCK_N"/>
</dbReference>
<dbReference type="InterPro" id="IPR038770">
    <property type="entry name" value="Na+/solute_symporter_sf"/>
</dbReference>
<dbReference type="FunCoup" id="A0A2P5F7I8">
    <property type="interactions" value="497"/>
</dbReference>
<name>A0A2P5F7I8_TREOI</name>
<dbReference type="OrthoDB" id="4834at2759"/>
<proteinExistence type="predicted"/>
<comment type="caution">
    <text evidence="12">The sequence shown here is derived from an EMBL/GenBank/DDBJ whole genome shotgun (WGS) entry which is preliminary data.</text>
</comment>
<evidence type="ECO:0000256" key="2">
    <source>
        <dbReference type="ARBA" id="ARBA00022448"/>
    </source>
</evidence>
<evidence type="ECO:0000313" key="12">
    <source>
        <dbReference type="EMBL" id="PON93737.1"/>
    </source>
</evidence>
<dbReference type="GO" id="GO:0012505">
    <property type="term" value="C:endomembrane system"/>
    <property type="evidence" value="ECO:0007669"/>
    <property type="project" value="UniProtKB-SubCell"/>
</dbReference>
<dbReference type="AlphaFoldDB" id="A0A2P5F7I8"/>
<dbReference type="PANTHER" id="PTHR46157">
    <property type="entry name" value="K(+) EFFLUX ANTIPORTER 3, CHLOROPLASTIC"/>
    <property type="match status" value="1"/>
</dbReference>
<dbReference type="Gene3D" id="1.20.1530.20">
    <property type="match status" value="1"/>
</dbReference>
<reference evidence="13" key="1">
    <citation type="submission" date="2016-06" db="EMBL/GenBank/DDBJ databases">
        <title>Parallel loss of symbiosis genes in relatives of nitrogen-fixing non-legume Parasponia.</title>
        <authorList>
            <person name="Van Velzen R."/>
            <person name="Holmer R."/>
            <person name="Bu F."/>
            <person name="Rutten L."/>
            <person name="Van Zeijl A."/>
            <person name="Liu W."/>
            <person name="Santuari L."/>
            <person name="Cao Q."/>
            <person name="Sharma T."/>
            <person name="Shen D."/>
            <person name="Roswanjaya Y."/>
            <person name="Wardhani T."/>
            <person name="Kalhor M.S."/>
            <person name="Jansen J."/>
            <person name="Van den Hoogen J."/>
            <person name="Gungor B."/>
            <person name="Hartog M."/>
            <person name="Hontelez J."/>
            <person name="Verver J."/>
            <person name="Yang W.-C."/>
            <person name="Schijlen E."/>
            <person name="Repin R."/>
            <person name="Schilthuizen M."/>
            <person name="Schranz E."/>
            <person name="Heidstra R."/>
            <person name="Miyata K."/>
            <person name="Fedorova E."/>
            <person name="Kohlen W."/>
            <person name="Bisseling T."/>
            <person name="Smit S."/>
            <person name="Geurts R."/>
        </authorList>
    </citation>
    <scope>NUCLEOTIDE SEQUENCE [LARGE SCALE GENOMIC DNA]</scope>
    <source>
        <strain evidence="13">cv. RG33-2</strain>
    </source>
</reference>
<dbReference type="PANTHER" id="PTHR46157:SF4">
    <property type="entry name" value="K(+) EFFLUX ANTIPORTER 3, CHLOROPLASTIC"/>
    <property type="match status" value="1"/>
</dbReference>
<keyword evidence="6" id="KW-0630">Potassium</keyword>
<evidence type="ECO:0000256" key="1">
    <source>
        <dbReference type="ARBA" id="ARBA00004127"/>
    </source>
</evidence>
<dbReference type="STRING" id="63057.A0A2P5F7I8"/>
<keyword evidence="13" id="KW-1185">Reference proteome</keyword>
<dbReference type="PROSITE" id="PS51201">
    <property type="entry name" value="RCK_N"/>
    <property type="match status" value="1"/>
</dbReference>
<keyword evidence="7" id="KW-1133">Transmembrane helix</keyword>
<dbReference type="FunFam" id="1.20.1530.20:FF:000011">
    <property type="entry name" value="K(+) efflux antiporter 3, chloroplastic"/>
    <property type="match status" value="1"/>
</dbReference>
<dbReference type="InParanoid" id="A0A2P5F7I8"/>
<feature type="region of interest" description="Disordered" evidence="10">
    <location>
        <begin position="799"/>
        <end position="843"/>
    </location>
</feature>
<dbReference type="GO" id="GO:0016020">
    <property type="term" value="C:membrane"/>
    <property type="evidence" value="ECO:0007669"/>
    <property type="project" value="InterPro"/>
</dbReference>
<dbReference type="GO" id="GO:0009507">
    <property type="term" value="C:chloroplast"/>
    <property type="evidence" value="ECO:0007669"/>
    <property type="project" value="TreeGrafter"/>
</dbReference>
<accession>A0A2P5F7I8</accession>
<evidence type="ECO:0000259" key="11">
    <source>
        <dbReference type="PROSITE" id="PS51201"/>
    </source>
</evidence>
<keyword evidence="3" id="KW-0050">Antiport</keyword>
<dbReference type="FunFam" id="3.40.50.720:FF:000036">
    <property type="entry name" value="Glutathione-regulated potassium-efflux system protein KefB"/>
    <property type="match status" value="1"/>
</dbReference>
<evidence type="ECO:0000256" key="3">
    <source>
        <dbReference type="ARBA" id="ARBA00022449"/>
    </source>
</evidence>
<gene>
    <name evidence="12" type="ORF">TorRG33x02_104400</name>
</gene>
<feature type="compositionally biased region" description="Low complexity" evidence="10">
    <location>
        <begin position="803"/>
        <end position="815"/>
    </location>
</feature>
<dbReference type="EMBL" id="JXTC01000056">
    <property type="protein sequence ID" value="PON93737.1"/>
    <property type="molecule type" value="Genomic_DNA"/>
</dbReference>